<dbReference type="SUPFAM" id="SSF64153">
    <property type="entry name" value="YjeF N-terminal domain-like"/>
    <property type="match status" value="1"/>
</dbReference>
<dbReference type="EMBL" id="JBGBPQ010000002">
    <property type="protein sequence ID" value="KAL1528822.1"/>
    <property type="molecule type" value="Genomic_DNA"/>
</dbReference>
<dbReference type="PROSITE" id="PS51385">
    <property type="entry name" value="YJEF_N"/>
    <property type="match status" value="1"/>
</dbReference>
<comment type="caution">
    <text evidence="2">The sequence shown here is derived from an EMBL/GenBank/DDBJ whole genome shotgun (WGS) entry which is preliminary data.</text>
</comment>
<dbReference type="InterPro" id="IPR004443">
    <property type="entry name" value="YjeF_N_dom"/>
</dbReference>
<dbReference type="Pfam" id="PF03853">
    <property type="entry name" value="YjeF_N"/>
    <property type="match status" value="1"/>
</dbReference>
<protein>
    <recommendedName>
        <fullName evidence="1">YjeF N-terminal domain-containing protein</fullName>
    </recommendedName>
</protein>
<evidence type="ECO:0000313" key="3">
    <source>
        <dbReference type="Proteomes" id="UP001515480"/>
    </source>
</evidence>
<reference evidence="2 3" key="1">
    <citation type="journal article" date="2024" name="Science">
        <title>Giant polyketide synthase enzymes in the biosynthesis of giant marine polyether toxins.</title>
        <authorList>
            <person name="Fallon T.R."/>
            <person name="Shende V.V."/>
            <person name="Wierzbicki I.H."/>
            <person name="Pendleton A.L."/>
            <person name="Watervoot N.F."/>
            <person name="Auber R.P."/>
            <person name="Gonzalez D.J."/>
            <person name="Wisecaver J.H."/>
            <person name="Moore B.S."/>
        </authorList>
    </citation>
    <scope>NUCLEOTIDE SEQUENCE [LARGE SCALE GENOMIC DNA]</scope>
    <source>
        <strain evidence="2 3">12B1</strain>
    </source>
</reference>
<evidence type="ECO:0000259" key="1">
    <source>
        <dbReference type="PROSITE" id="PS51385"/>
    </source>
</evidence>
<dbReference type="Proteomes" id="UP001515480">
    <property type="component" value="Unassembled WGS sequence"/>
</dbReference>
<organism evidence="2 3">
    <name type="scientific">Prymnesium parvum</name>
    <name type="common">Toxic golden alga</name>
    <dbReference type="NCBI Taxonomy" id="97485"/>
    <lineage>
        <taxon>Eukaryota</taxon>
        <taxon>Haptista</taxon>
        <taxon>Haptophyta</taxon>
        <taxon>Prymnesiophyceae</taxon>
        <taxon>Prymnesiales</taxon>
        <taxon>Prymnesiaceae</taxon>
        <taxon>Prymnesium</taxon>
    </lineage>
</organism>
<proteinExistence type="predicted"/>
<sequence length="194" mass="20297">MDAMGAPRGSQVVIVAKTGNNGGDGFALARHLHLLGYSPRVAYCGDRTKARRETDAGINLTVIERSGLTIADAPDASVLAALLKQWGDAVLIVDCLYGTGLASTLRPEGVALIEVLNACPLPKIACDLPSGLDCDTGAPLGAAVRAVRTVTFVARKKGFDAPLSRQYTGLVDVVPIGCPEQSWAHATQLCDPFK</sequence>
<accession>A0AB34K6C7</accession>
<keyword evidence="3" id="KW-1185">Reference proteome</keyword>
<gene>
    <name evidence="2" type="ORF">AB1Y20_010145</name>
</gene>
<dbReference type="NCBIfam" id="TIGR00197">
    <property type="entry name" value="yjeF_nterm"/>
    <property type="match status" value="1"/>
</dbReference>
<feature type="domain" description="YjeF N-terminal" evidence="1">
    <location>
        <begin position="1"/>
        <end position="184"/>
    </location>
</feature>
<dbReference type="AlphaFoldDB" id="A0AB34K6C7"/>
<name>A0AB34K6C7_PRYPA</name>
<dbReference type="Gene3D" id="3.40.50.10260">
    <property type="entry name" value="YjeF N-terminal domain"/>
    <property type="match status" value="1"/>
</dbReference>
<evidence type="ECO:0000313" key="2">
    <source>
        <dbReference type="EMBL" id="KAL1528822.1"/>
    </source>
</evidence>
<dbReference type="InterPro" id="IPR036652">
    <property type="entry name" value="YjeF_N_dom_sf"/>
</dbReference>